<dbReference type="EMBL" id="JARKNE010000005">
    <property type="protein sequence ID" value="KAK5833138.1"/>
    <property type="molecule type" value="Genomic_DNA"/>
</dbReference>
<gene>
    <name evidence="1" type="ORF">PVK06_016951</name>
</gene>
<organism evidence="1 2">
    <name type="scientific">Gossypium arboreum</name>
    <name type="common">Tree cotton</name>
    <name type="synonym">Gossypium nanking</name>
    <dbReference type="NCBI Taxonomy" id="29729"/>
    <lineage>
        <taxon>Eukaryota</taxon>
        <taxon>Viridiplantae</taxon>
        <taxon>Streptophyta</taxon>
        <taxon>Embryophyta</taxon>
        <taxon>Tracheophyta</taxon>
        <taxon>Spermatophyta</taxon>
        <taxon>Magnoliopsida</taxon>
        <taxon>eudicotyledons</taxon>
        <taxon>Gunneridae</taxon>
        <taxon>Pentapetalae</taxon>
        <taxon>rosids</taxon>
        <taxon>malvids</taxon>
        <taxon>Malvales</taxon>
        <taxon>Malvaceae</taxon>
        <taxon>Malvoideae</taxon>
        <taxon>Gossypium</taxon>
    </lineage>
</organism>
<evidence type="ECO:0008006" key="3">
    <source>
        <dbReference type="Google" id="ProtNLM"/>
    </source>
</evidence>
<dbReference type="PANTHER" id="PTHR33223:SF11">
    <property type="entry name" value="ELEMENT PROTEIN, PUTATIVE-RELATED"/>
    <property type="match status" value="1"/>
</dbReference>
<comment type="caution">
    <text evidence="1">The sequence shown here is derived from an EMBL/GenBank/DDBJ whole genome shotgun (WGS) entry which is preliminary data.</text>
</comment>
<name>A0ABR0Q2I6_GOSAR</name>
<evidence type="ECO:0000313" key="1">
    <source>
        <dbReference type="EMBL" id="KAK5833138.1"/>
    </source>
</evidence>
<accession>A0ABR0Q2I6</accession>
<evidence type="ECO:0000313" key="2">
    <source>
        <dbReference type="Proteomes" id="UP001358586"/>
    </source>
</evidence>
<sequence>MTRSEPTTLEFEPKLEKLARQLRKEANKRGKRPNLSFETISYTEKFFSFDEPNKMAEQTIRQLAAAPDEQQPLCLTYPVGGTSFDLKSSFIHLLPTFRGLQNENSHTHLKEFHMVCTSMKPQGVIEDQIKLCAFPFLLADSAIEWLFYLPSGSVNTWSDMSRVFLDMFFPAT</sequence>
<dbReference type="PANTHER" id="PTHR33223">
    <property type="entry name" value="CCHC-TYPE DOMAIN-CONTAINING PROTEIN"/>
    <property type="match status" value="1"/>
</dbReference>
<protein>
    <recommendedName>
        <fullName evidence="3">Retrotransposon gag domain-containing protein</fullName>
    </recommendedName>
</protein>
<proteinExistence type="predicted"/>
<keyword evidence="2" id="KW-1185">Reference proteome</keyword>
<dbReference type="Proteomes" id="UP001358586">
    <property type="component" value="Chromosome 5"/>
</dbReference>
<reference evidence="1 2" key="1">
    <citation type="submission" date="2023-03" db="EMBL/GenBank/DDBJ databases">
        <title>WGS of Gossypium arboreum.</title>
        <authorList>
            <person name="Yu D."/>
        </authorList>
    </citation>
    <scope>NUCLEOTIDE SEQUENCE [LARGE SCALE GENOMIC DNA]</scope>
    <source>
        <tissue evidence="1">Leaf</tissue>
    </source>
</reference>